<sequence length="566" mass="65531">MSLQRKKKPVEFHFVDMNDPSRYKKLKVSRACDFCRRRKSKCDIGIPGSGTCSNCKKHQMICIFSPVSTIKGTPQTEETILLTPTICIPMNYQEFQSKYPLLVIKNGQAAYEMSTFNYDYQHNYNYSDSITEPSIELETSLFKDYFKSVHPAYPLLFKQCIMNIHSKDRNLLSKPLRYAIMMSASTCKLSDSFYQLARKELYLTSPKFSLPMLPVRLDTVQSLLLMYKYNNKASHYLQLAHTLLNQLPSHVLFQHQQQSEMILRARWILFTSIALSNLSDSTLYDLYIQIDLPADLPQPLDEELQEQDGPALINRFSQIVNLSVLYSHTVQSMITGSVSHIICIDQFKTTRQHWHDSLNPVTQNALISQQDRIDILILYNAVIYDTLYLLLLSRNYHHHYHDAIETSYRLQVMVQKWIKHSGFSSAIQSKRMAIFALLLCLQIHILSNTFDCVENIRLIINSIQSPIDSRLDQQLNELLGQLTLDRITTPSSPYEQQPQPQQLDYFSLRPRQQTLMPSTNCSSPSTPLCLNSPLVQDKEWVGLIMPQEHTLLQEQLQQLQIEESDQ</sequence>
<dbReference type="PROSITE" id="PS00463">
    <property type="entry name" value="ZN2_CY6_FUNGAL_1"/>
    <property type="match status" value="1"/>
</dbReference>
<evidence type="ECO:0000313" key="7">
    <source>
        <dbReference type="Proteomes" id="UP000740926"/>
    </source>
</evidence>
<comment type="subcellular location">
    <subcellularLocation>
        <location evidence="1">Nucleus</location>
    </subcellularLocation>
</comment>
<dbReference type="CDD" id="cd12148">
    <property type="entry name" value="fungal_TF_MHR"/>
    <property type="match status" value="1"/>
</dbReference>
<keyword evidence="2" id="KW-0479">Metal-binding</keyword>
<evidence type="ECO:0000313" key="6">
    <source>
        <dbReference type="EMBL" id="KAG1569884.1"/>
    </source>
</evidence>
<dbReference type="SUPFAM" id="SSF57701">
    <property type="entry name" value="Zn2/Cys6 DNA-binding domain"/>
    <property type="match status" value="1"/>
</dbReference>
<dbReference type="GO" id="GO:0005634">
    <property type="term" value="C:nucleus"/>
    <property type="evidence" value="ECO:0007669"/>
    <property type="project" value="UniProtKB-SubCell"/>
</dbReference>
<dbReference type="GO" id="GO:0000981">
    <property type="term" value="F:DNA-binding transcription factor activity, RNA polymerase II-specific"/>
    <property type="evidence" value="ECO:0007669"/>
    <property type="project" value="InterPro"/>
</dbReference>
<evidence type="ECO:0000256" key="4">
    <source>
        <dbReference type="ARBA" id="ARBA00023242"/>
    </source>
</evidence>
<organism evidence="6 7">
    <name type="scientific">Rhizopus delemar</name>
    <dbReference type="NCBI Taxonomy" id="936053"/>
    <lineage>
        <taxon>Eukaryota</taxon>
        <taxon>Fungi</taxon>
        <taxon>Fungi incertae sedis</taxon>
        <taxon>Mucoromycota</taxon>
        <taxon>Mucoromycotina</taxon>
        <taxon>Mucoromycetes</taxon>
        <taxon>Mucorales</taxon>
        <taxon>Mucorineae</taxon>
        <taxon>Rhizopodaceae</taxon>
        <taxon>Rhizopus</taxon>
    </lineage>
</organism>
<dbReference type="InterPro" id="IPR036864">
    <property type="entry name" value="Zn2-C6_fun-type_DNA-bd_sf"/>
</dbReference>
<dbReference type="CDD" id="cd00067">
    <property type="entry name" value="GAL4"/>
    <property type="match status" value="1"/>
</dbReference>
<accession>A0A9P6Z398</accession>
<dbReference type="Gene3D" id="4.10.240.10">
    <property type="entry name" value="Zn(2)-C6 fungal-type DNA-binding domain"/>
    <property type="match status" value="1"/>
</dbReference>
<dbReference type="PROSITE" id="PS50048">
    <property type="entry name" value="ZN2_CY6_FUNGAL_2"/>
    <property type="match status" value="1"/>
</dbReference>
<reference evidence="6 7" key="1">
    <citation type="journal article" date="2020" name="Microb. Genom.">
        <title>Genetic diversity of clinical and environmental Mucorales isolates obtained from an investigation of mucormycosis cases among solid organ transplant recipients.</title>
        <authorList>
            <person name="Nguyen M.H."/>
            <person name="Kaul D."/>
            <person name="Muto C."/>
            <person name="Cheng S.J."/>
            <person name="Richter R.A."/>
            <person name="Bruno V.M."/>
            <person name="Liu G."/>
            <person name="Beyhan S."/>
            <person name="Sundermann A.J."/>
            <person name="Mounaud S."/>
            <person name="Pasculle A.W."/>
            <person name="Nierman W.C."/>
            <person name="Driscoll E."/>
            <person name="Cumbie R."/>
            <person name="Clancy C.J."/>
            <person name="Dupont C.L."/>
        </authorList>
    </citation>
    <scope>NUCLEOTIDE SEQUENCE [LARGE SCALE GENOMIC DNA]</scope>
    <source>
        <strain evidence="6 7">GL24</strain>
    </source>
</reference>
<dbReference type="PANTHER" id="PTHR46910">
    <property type="entry name" value="TRANSCRIPTION FACTOR PDR1"/>
    <property type="match status" value="1"/>
</dbReference>
<keyword evidence="4" id="KW-0539">Nucleus</keyword>
<keyword evidence="7" id="KW-1185">Reference proteome</keyword>
<name>A0A9P6Z398_9FUNG</name>
<dbReference type="Proteomes" id="UP000740926">
    <property type="component" value="Unassembled WGS sequence"/>
</dbReference>
<evidence type="ECO:0000256" key="3">
    <source>
        <dbReference type="ARBA" id="ARBA00023125"/>
    </source>
</evidence>
<proteinExistence type="predicted"/>
<comment type="caution">
    <text evidence="6">The sequence shown here is derived from an EMBL/GenBank/DDBJ whole genome shotgun (WGS) entry which is preliminary data.</text>
</comment>
<dbReference type="InterPro" id="IPR001138">
    <property type="entry name" value="Zn2Cys6_DnaBD"/>
</dbReference>
<gene>
    <name evidence="6" type="ORF">G6F50_005984</name>
</gene>
<dbReference type="GO" id="GO:0008270">
    <property type="term" value="F:zinc ion binding"/>
    <property type="evidence" value="ECO:0007669"/>
    <property type="project" value="InterPro"/>
</dbReference>
<dbReference type="AlphaFoldDB" id="A0A9P6Z398"/>
<dbReference type="PANTHER" id="PTHR46910:SF3">
    <property type="entry name" value="HALOTOLERANCE PROTEIN 9-RELATED"/>
    <property type="match status" value="1"/>
</dbReference>
<evidence type="ECO:0000256" key="2">
    <source>
        <dbReference type="ARBA" id="ARBA00022723"/>
    </source>
</evidence>
<evidence type="ECO:0000259" key="5">
    <source>
        <dbReference type="PROSITE" id="PS50048"/>
    </source>
</evidence>
<dbReference type="GO" id="GO:0003677">
    <property type="term" value="F:DNA binding"/>
    <property type="evidence" value="ECO:0007669"/>
    <property type="project" value="UniProtKB-KW"/>
</dbReference>
<protein>
    <recommendedName>
        <fullName evidence="5">Zn(2)-C6 fungal-type domain-containing protein</fullName>
    </recommendedName>
</protein>
<dbReference type="EMBL" id="JAANIU010000839">
    <property type="protein sequence ID" value="KAG1569884.1"/>
    <property type="molecule type" value="Genomic_DNA"/>
</dbReference>
<feature type="domain" description="Zn(2)-C6 fungal-type" evidence="5">
    <location>
        <begin position="31"/>
        <end position="64"/>
    </location>
</feature>
<dbReference type="Pfam" id="PF00172">
    <property type="entry name" value="Zn_clus"/>
    <property type="match status" value="1"/>
</dbReference>
<evidence type="ECO:0000256" key="1">
    <source>
        <dbReference type="ARBA" id="ARBA00004123"/>
    </source>
</evidence>
<dbReference type="InterPro" id="IPR050987">
    <property type="entry name" value="AtrR-like"/>
</dbReference>
<dbReference type="SMART" id="SM00066">
    <property type="entry name" value="GAL4"/>
    <property type="match status" value="1"/>
</dbReference>
<keyword evidence="3" id="KW-0238">DNA-binding</keyword>